<evidence type="ECO:0008006" key="5">
    <source>
        <dbReference type="Google" id="ProtNLM"/>
    </source>
</evidence>
<dbReference type="Proteomes" id="UP001460270">
    <property type="component" value="Unassembled WGS sequence"/>
</dbReference>
<sequence length="308" mass="34711">MAEKHLEPEVDSIAVDSLQKEEVPATTRPIKRCSSENIAPPPKSPRTDIVPSPETDTPELESENTEPQTCPSPPDRRKSWRRATITRRSLPALPNPYQVLCRSISTSLSHHERLKKLMEASMKMAIDRTKYSLQTAAHSSMESFQSKVDQILKEWDCLANTIQSECQSNGDSPWNAISRLEMEKESWEALLNKHKNKAELLERKVQQGQETVIRLDSALLAKSSQYEVIKSKPNYHLVLSRQQPQLQTMALIMDTQCKMVNHLLSIRDQSKLVVKETSGQLAAESGLPEPSSDLVKHLITQPLASAMQ</sequence>
<keyword evidence="4" id="KW-1185">Reference proteome</keyword>
<feature type="region of interest" description="Disordered" evidence="2">
    <location>
        <begin position="1"/>
        <end position="80"/>
    </location>
</feature>
<comment type="caution">
    <text evidence="3">The sequence shown here is derived from an EMBL/GenBank/DDBJ whole genome shotgun (WGS) entry which is preliminary data.</text>
</comment>
<organism evidence="3 4">
    <name type="scientific">Mugilogobius chulae</name>
    <name type="common">yellowstripe goby</name>
    <dbReference type="NCBI Taxonomy" id="88201"/>
    <lineage>
        <taxon>Eukaryota</taxon>
        <taxon>Metazoa</taxon>
        <taxon>Chordata</taxon>
        <taxon>Craniata</taxon>
        <taxon>Vertebrata</taxon>
        <taxon>Euteleostomi</taxon>
        <taxon>Actinopterygii</taxon>
        <taxon>Neopterygii</taxon>
        <taxon>Teleostei</taxon>
        <taxon>Neoteleostei</taxon>
        <taxon>Acanthomorphata</taxon>
        <taxon>Gobiaria</taxon>
        <taxon>Gobiiformes</taxon>
        <taxon>Gobioidei</taxon>
        <taxon>Gobiidae</taxon>
        <taxon>Gobionellinae</taxon>
        <taxon>Mugilogobius</taxon>
    </lineage>
</organism>
<evidence type="ECO:0000256" key="1">
    <source>
        <dbReference type="SAM" id="Coils"/>
    </source>
</evidence>
<dbReference type="PANTHER" id="PTHR14778:SF2">
    <property type="entry name" value="KINETOCHORE-ASSOCIATED PROTEIN DSN1 HOMOLOG"/>
    <property type="match status" value="1"/>
</dbReference>
<keyword evidence="1" id="KW-0175">Coiled coil</keyword>
<dbReference type="EMBL" id="JBBPFD010000002">
    <property type="protein sequence ID" value="KAK7940457.1"/>
    <property type="molecule type" value="Genomic_DNA"/>
</dbReference>
<evidence type="ECO:0000313" key="4">
    <source>
        <dbReference type="Proteomes" id="UP001460270"/>
    </source>
</evidence>
<dbReference type="InterPro" id="IPR013218">
    <property type="entry name" value="Dsn1/Mis13"/>
</dbReference>
<proteinExistence type="predicted"/>
<gene>
    <name evidence="3" type="ORF">WMY93_003783</name>
</gene>
<evidence type="ECO:0000313" key="3">
    <source>
        <dbReference type="EMBL" id="KAK7940457.1"/>
    </source>
</evidence>
<dbReference type="GO" id="GO:0007059">
    <property type="term" value="P:chromosome segregation"/>
    <property type="evidence" value="ECO:0007669"/>
    <property type="project" value="InterPro"/>
</dbReference>
<evidence type="ECO:0000256" key="2">
    <source>
        <dbReference type="SAM" id="MobiDB-lite"/>
    </source>
</evidence>
<protein>
    <recommendedName>
        <fullName evidence="5">DSN1 component of MIS12 kinetochore complex</fullName>
    </recommendedName>
</protein>
<accession>A0AAW0Q0V8</accession>
<name>A0AAW0Q0V8_9GOBI</name>
<reference evidence="4" key="1">
    <citation type="submission" date="2024-04" db="EMBL/GenBank/DDBJ databases">
        <title>Salinicola lusitanus LLJ914,a marine bacterium isolated from the Okinawa Trough.</title>
        <authorList>
            <person name="Li J."/>
        </authorList>
    </citation>
    <scope>NUCLEOTIDE SEQUENCE [LARGE SCALE GENOMIC DNA]</scope>
</reference>
<dbReference type="AlphaFoldDB" id="A0AAW0Q0V8"/>
<dbReference type="PANTHER" id="PTHR14778">
    <property type="entry name" value="KINETOCHORE-ASSOCIATED PROTEIN DSN1 HOMOLOG"/>
    <property type="match status" value="1"/>
</dbReference>
<dbReference type="GO" id="GO:0000444">
    <property type="term" value="C:MIS12/MIND type complex"/>
    <property type="evidence" value="ECO:0007669"/>
    <property type="project" value="InterPro"/>
</dbReference>
<feature type="coiled-coil region" evidence="1">
    <location>
        <begin position="177"/>
        <end position="211"/>
    </location>
</feature>
<dbReference type="GO" id="GO:0051301">
    <property type="term" value="P:cell division"/>
    <property type="evidence" value="ECO:0007669"/>
    <property type="project" value="InterPro"/>
</dbReference>